<evidence type="ECO:0000313" key="1">
    <source>
        <dbReference type="EMBL" id="OIT32287.1"/>
    </source>
</evidence>
<reference evidence="1" key="1">
    <citation type="submission" date="2016-11" db="EMBL/GenBank/DDBJ databases">
        <title>The genome of Nicotiana attenuata.</title>
        <authorList>
            <person name="Xu S."/>
            <person name="Brockmoeller T."/>
            <person name="Gaquerel E."/>
            <person name="Navarro A."/>
            <person name="Kuhl H."/>
            <person name="Gase K."/>
            <person name="Ling Z."/>
            <person name="Zhou W."/>
            <person name="Kreitzer C."/>
            <person name="Stanke M."/>
            <person name="Tang H."/>
            <person name="Lyons E."/>
            <person name="Pandey P."/>
            <person name="Pandey S.P."/>
            <person name="Timmermann B."/>
            <person name="Baldwin I.T."/>
        </authorList>
    </citation>
    <scope>NUCLEOTIDE SEQUENCE [LARGE SCALE GENOMIC DNA]</scope>
    <source>
        <strain evidence="1">UT</strain>
    </source>
</reference>
<dbReference type="EMBL" id="MJEQ01001088">
    <property type="protein sequence ID" value="OIT32287.1"/>
    <property type="molecule type" value="Genomic_DNA"/>
</dbReference>
<accession>A0A314KT59</accession>
<organism evidence="1 2">
    <name type="scientific">Nicotiana attenuata</name>
    <name type="common">Coyote tobacco</name>
    <dbReference type="NCBI Taxonomy" id="49451"/>
    <lineage>
        <taxon>Eukaryota</taxon>
        <taxon>Viridiplantae</taxon>
        <taxon>Streptophyta</taxon>
        <taxon>Embryophyta</taxon>
        <taxon>Tracheophyta</taxon>
        <taxon>Spermatophyta</taxon>
        <taxon>Magnoliopsida</taxon>
        <taxon>eudicotyledons</taxon>
        <taxon>Gunneridae</taxon>
        <taxon>Pentapetalae</taxon>
        <taxon>asterids</taxon>
        <taxon>lamiids</taxon>
        <taxon>Solanales</taxon>
        <taxon>Solanaceae</taxon>
        <taxon>Nicotianoideae</taxon>
        <taxon>Nicotianeae</taxon>
        <taxon>Nicotiana</taxon>
    </lineage>
</organism>
<dbReference type="Gramene" id="OIT32287">
    <property type="protein sequence ID" value="OIT32287"/>
    <property type="gene ID" value="A4A49_58367"/>
</dbReference>
<dbReference type="Proteomes" id="UP000187609">
    <property type="component" value="Unassembled WGS sequence"/>
</dbReference>
<feature type="non-terminal residue" evidence="1">
    <location>
        <position position="1"/>
    </location>
</feature>
<name>A0A314KT59_NICAT</name>
<comment type="caution">
    <text evidence="1">The sequence shown here is derived from an EMBL/GenBank/DDBJ whole genome shotgun (WGS) entry which is preliminary data.</text>
</comment>
<gene>
    <name evidence="1" type="ORF">A4A49_58367</name>
</gene>
<proteinExistence type="predicted"/>
<dbReference type="AlphaFoldDB" id="A0A314KT59"/>
<sequence length="174" mass="20289">WLFQNKQLAGWDHFVDKLFIRFRGRNRDAPDRRSAFLRHFATVDAYPTRVAVIPSWSNMANSHMPQYWNAHSKNTNLNITHKMFAENPNRETTTEFEPCLSQYLVEPSECNSNNEVRKVFDELCDWSKDAIQEPNAMQDPQKELTLTTETHFPNDSMYHVAPIDTANNNANVVE</sequence>
<keyword evidence="2" id="KW-1185">Reference proteome</keyword>
<evidence type="ECO:0000313" key="2">
    <source>
        <dbReference type="Proteomes" id="UP000187609"/>
    </source>
</evidence>
<protein>
    <submittedName>
        <fullName evidence="1">Uncharacterized protein</fullName>
    </submittedName>
</protein>
<feature type="non-terminal residue" evidence="1">
    <location>
        <position position="174"/>
    </location>
</feature>